<evidence type="ECO:0000313" key="3">
    <source>
        <dbReference type="Proteomes" id="UP001596504"/>
    </source>
</evidence>
<feature type="transmembrane region" description="Helical" evidence="1">
    <location>
        <begin position="38"/>
        <end position="56"/>
    </location>
</feature>
<feature type="transmembrane region" description="Helical" evidence="1">
    <location>
        <begin position="179"/>
        <end position="196"/>
    </location>
</feature>
<comment type="caution">
    <text evidence="2">The sequence shown here is derived from an EMBL/GenBank/DDBJ whole genome shotgun (WGS) entry which is preliminary data.</text>
</comment>
<accession>A0ABW2LG77</accession>
<protein>
    <submittedName>
        <fullName evidence="2">ABC transporter permease</fullName>
    </submittedName>
</protein>
<keyword evidence="1" id="KW-0812">Transmembrane</keyword>
<evidence type="ECO:0000256" key="1">
    <source>
        <dbReference type="SAM" id="Phobius"/>
    </source>
</evidence>
<dbReference type="Proteomes" id="UP001596504">
    <property type="component" value="Unassembled WGS sequence"/>
</dbReference>
<name>A0ABW2LG77_9PSEU</name>
<feature type="transmembrane region" description="Helical" evidence="1">
    <location>
        <begin position="111"/>
        <end position="144"/>
    </location>
</feature>
<sequence>MTAQTIDRVELPPADRAPGFGRALAYELAAFRTVRANWALMAAALVIQVLLTAFAHDSRDHGDITFEKTLSVAWVFSALIAALGVNAFGTEYRYRTIITTALTVRSRAHVLLAKAITVVVAAVVAQAVALAASWLVLAVLLGAAPTVPTSLALGTGMLCYIALVTLIGLALAGLVRGSVLPIGLLVVWPEVEMFLINRLDLPRPLLTALEPFYSARSLIAPDPDWPMVLPMLVLAAVLLGATALVLSRRDA</sequence>
<evidence type="ECO:0000313" key="2">
    <source>
        <dbReference type="EMBL" id="MFC7341512.1"/>
    </source>
</evidence>
<proteinExistence type="predicted"/>
<feature type="transmembrane region" description="Helical" evidence="1">
    <location>
        <begin position="150"/>
        <end position="172"/>
    </location>
</feature>
<gene>
    <name evidence="2" type="ORF">ACFQRI_08795</name>
</gene>
<reference evidence="3" key="1">
    <citation type="journal article" date="2019" name="Int. J. Syst. Evol. Microbiol.">
        <title>The Global Catalogue of Microorganisms (GCM) 10K type strain sequencing project: providing services to taxonomists for standard genome sequencing and annotation.</title>
        <authorList>
            <consortium name="The Broad Institute Genomics Platform"/>
            <consortium name="The Broad Institute Genome Sequencing Center for Infectious Disease"/>
            <person name="Wu L."/>
            <person name="Ma J."/>
        </authorList>
    </citation>
    <scope>NUCLEOTIDE SEQUENCE [LARGE SCALE GENOMIC DNA]</scope>
    <source>
        <strain evidence="3">WLHS5</strain>
    </source>
</reference>
<organism evidence="2 3">
    <name type="scientific">Saccharopolyspora griseoalba</name>
    <dbReference type="NCBI Taxonomy" id="1431848"/>
    <lineage>
        <taxon>Bacteria</taxon>
        <taxon>Bacillati</taxon>
        <taxon>Actinomycetota</taxon>
        <taxon>Actinomycetes</taxon>
        <taxon>Pseudonocardiales</taxon>
        <taxon>Pseudonocardiaceae</taxon>
        <taxon>Saccharopolyspora</taxon>
    </lineage>
</organism>
<dbReference type="RefSeq" id="WP_380666476.1">
    <property type="nucleotide sequence ID" value="NZ_JBHTCJ010000004.1"/>
</dbReference>
<feature type="transmembrane region" description="Helical" evidence="1">
    <location>
        <begin position="227"/>
        <end position="246"/>
    </location>
</feature>
<keyword evidence="1" id="KW-1133">Transmembrane helix</keyword>
<dbReference type="EMBL" id="JBHTCJ010000004">
    <property type="protein sequence ID" value="MFC7341512.1"/>
    <property type="molecule type" value="Genomic_DNA"/>
</dbReference>
<keyword evidence="3" id="KW-1185">Reference proteome</keyword>
<keyword evidence="1" id="KW-0472">Membrane</keyword>
<feature type="transmembrane region" description="Helical" evidence="1">
    <location>
        <begin position="71"/>
        <end position="90"/>
    </location>
</feature>
<dbReference type="Pfam" id="PF12730">
    <property type="entry name" value="ABC2_membrane_4"/>
    <property type="match status" value="1"/>
</dbReference>